<dbReference type="HOGENOM" id="CLU_013023_0_2_1"/>
<feature type="compositionally biased region" description="Low complexity" evidence="1">
    <location>
        <begin position="415"/>
        <end position="427"/>
    </location>
</feature>
<dbReference type="AlphaFoldDB" id="D8PZ26"/>
<feature type="region of interest" description="Disordered" evidence="1">
    <location>
        <begin position="527"/>
        <end position="552"/>
    </location>
</feature>
<dbReference type="OrthoDB" id="5419821at2759"/>
<keyword evidence="4" id="KW-1185">Reference proteome</keyword>
<dbReference type="PANTHER" id="PTHR39639">
    <property type="entry name" value="CHROMOSOME 16, WHOLE GENOME SHOTGUN SEQUENCE"/>
    <property type="match status" value="1"/>
</dbReference>
<accession>D8PZ26</accession>
<gene>
    <name evidence="3" type="ORF">SCHCODRAFT_106589</name>
</gene>
<dbReference type="eggNOG" id="ENOG502S229">
    <property type="taxonomic scope" value="Eukaryota"/>
</dbReference>
<dbReference type="Pfam" id="PF03235">
    <property type="entry name" value="GmrSD_N"/>
    <property type="match status" value="1"/>
</dbReference>
<organism evidence="4">
    <name type="scientific">Schizophyllum commune (strain H4-8 / FGSC 9210)</name>
    <name type="common">Split gill fungus</name>
    <dbReference type="NCBI Taxonomy" id="578458"/>
    <lineage>
        <taxon>Eukaryota</taxon>
        <taxon>Fungi</taxon>
        <taxon>Dikarya</taxon>
        <taxon>Basidiomycota</taxon>
        <taxon>Agaricomycotina</taxon>
        <taxon>Agaricomycetes</taxon>
        <taxon>Agaricomycetidae</taxon>
        <taxon>Agaricales</taxon>
        <taxon>Schizophyllaceae</taxon>
        <taxon>Schizophyllum</taxon>
    </lineage>
</organism>
<evidence type="ECO:0000256" key="1">
    <source>
        <dbReference type="SAM" id="MobiDB-lite"/>
    </source>
</evidence>
<dbReference type="Proteomes" id="UP000007431">
    <property type="component" value="Unassembled WGS sequence"/>
</dbReference>
<proteinExistence type="predicted"/>
<feature type="domain" description="GmrSD restriction endonucleases N-terminal" evidence="2">
    <location>
        <begin position="49"/>
        <end position="188"/>
    </location>
</feature>
<dbReference type="EMBL" id="GL377304">
    <property type="protein sequence ID" value="EFI99359.1"/>
    <property type="molecule type" value="Genomic_DNA"/>
</dbReference>
<evidence type="ECO:0000259" key="2">
    <source>
        <dbReference type="Pfam" id="PF03235"/>
    </source>
</evidence>
<dbReference type="InParanoid" id="D8PZ26"/>
<evidence type="ECO:0000313" key="4">
    <source>
        <dbReference type="Proteomes" id="UP000007431"/>
    </source>
</evidence>
<feature type="non-terminal residue" evidence="3">
    <location>
        <position position="552"/>
    </location>
</feature>
<dbReference type="VEuPathDB" id="FungiDB:SCHCODRAFT_02697665"/>
<feature type="compositionally biased region" description="Polar residues" evidence="1">
    <location>
        <begin position="472"/>
        <end position="481"/>
    </location>
</feature>
<dbReference type="InterPro" id="IPR004919">
    <property type="entry name" value="GmrSD_N"/>
</dbReference>
<protein>
    <recommendedName>
        <fullName evidence="2">GmrSD restriction endonucleases N-terminal domain-containing protein</fullName>
    </recommendedName>
</protein>
<dbReference type="STRING" id="578458.D8PZ26"/>
<dbReference type="RefSeq" id="XP_003034262.1">
    <property type="nucleotide sequence ID" value="XM_003034216.1"/>
</dbReference>
<feature type="compositionally biased region" description="Basic residues" evidence="1">
    <location>
        <begin position="442"/>
        <end position="452"/>
    </location>
</feature>
<dbReference type="KEGG" id="scm:SCHCO_02697665"/>
<dbReference type="OMA" id="ESIMRHY"/>
<feature type="compositionally biased region" description="Basic and acidic residues" evidence="1">
    <location>
        <begin position="541"/>
        <end position="552"/>
    </location>
</feature>
<dbReference type="PANTHER" id="PTHR39639:SF1">
    <property type="entry name" value="DUF262 DOMAIN-CONTAINING PROTEIN"/>
    <property type="match status" value="1"/>
</dbReference>
<sequence>MSDDELFIDRTSSDESEGEQNTSGKLTKKSSPGFHRVLPKPRACNYTVHSLYDQITQGDIDLDPVYQRNVVWSDAKQIELINSVFCNFYIPPIIFVLTVDHGEERRTCIDGKQRLTSLHRFMDGQIYHKDPKTGNKYWYKDVGGTSKKAANKKLLPEKYRKSFSKKQIVCVEYEGISELEEREIFQRVQMGMALTPSEKLAVIDTNRSRFILSLIDKYLTEAGVLSGPPLDWDRSRGGDFRTFALAVWVTEHFLDEPATCRQLPGACQLSRWLSATVTVPSSVETTVMRALDEFEAIVRTRAHKHVFRLPAKMAPIEVAMFTVLIAAHPGKPRGEIVSLMQALRADVRMHHNDVRSNAAVARTILDFIHASRSGQAAGAQRKRKQQAKPEQDGAHPKYVHGSSKRLKTASAQGPVGSSSNSKSQVVESEGEDEEIATPRPRPTAKKTKPAAKKAHDVLTRPHDARERLEPTSLVSTHQSRQAPIGMPSLAAMGPEIVMPVTGGIFSTEARMDAQGFDSGMKAFYYGGYDSVNGPSQSASAPRDRDPRDFRRR</sequence>
<feature type="compositionally biased region" description="Basic and acidic residues" evidence="1">
    <location>
        <begin position="453"/>
        <end position="469"/>
    </location>
</feature>
<name>D8PZ26_SCHCM</name>
<feature type="region of interest" description="Disordered" evidence="1">
    <location>
        <begin position="1"/>
        <end position="38"/>
    </location>
</feature>
<dbReference type="VEuPathDB" id="FungiDB:SCHCODRAFT_02697667"/>
<evidence type="ECO:0000313" key="3">
    <source>
        <dbReference type="EMBL" id="EFI99359.1"/>
    </source>
</evidence>
<feature type="region of interest" description="Disordered" evidence="1">
    <location>
        <begin position="372"/>
        <end position="482"/>
    </location>
</feature>
<dbReference type="GeneID" id="9585309"/>
<reference evidence="3 4" key="1">
    <citation type="journal article" date="2010" name="Nat. Biotechnol.">
        <title>Genome sequence of the model mushroom Schizophyllum commune.</title>
        <authorList>
            <person name="Ohm R.A."/>
            <person name="de Jong J.F."/>
            <person name="Lugones L.G."/>
            <person name="Aerts A."/>
            <person name="Kothe E."/>
            <person name="Stajich J.E."/>
            <person name="de Vries R.P."/>
            <person name="Record E."/>
            <person name="Levasseur A."/>
            <person name="Baker S.E."/>
            <person name="Bartholomew K.A."/>
            <person name="Coutinho P.M."/>
            <person name="Erdmann S."/>
            <person name="Fowler T.J."/>
            <person name="Gathman A.C."/>
            <person name="Lombard V."/>
            <person name="Henrissat B."/>
            <person name="Knabe N."/>
            <person name="Kuees U."/>
            <person name="Lilly W.W."/>
            <person name="Lindquist E."/>
            <person name="Lucas S."/>
            <person name="Magnuson J.K."/>
            <person name="Piumi F."/>
            <person name="Raudaskoski M."/>
            <person name="Salamov A."/>
            <person name="Schmutz J."/>
            <person name="Schwarze F.W.M.R."/>
            <person name="vanKuyk P.A."/>
            <person name="Horton J.S."/>
            <person name="Grigoriev I.V."/>
            <person name="Woesten H.A.B."/>
        </authorList>
    </citation>
    <scope>NUCLEOTIDE SEQUENCE [LARGE SCALE GENOMIC DNA]</scope>
    <source>
        <strain evidence="4">H4-8 / FGSC 9210</strain>
    </source>
</reference>